<dbReference type="GO" id="GO:0000160">
    <property type="term" value="P:phosphorelay signal transduction system"/>
    <property type="evidence" value="ECO:0007669"/>
    <property type="project" value="InterPro"/>
</dbReference>
<evidence type="ECO:0000313" key="4">
    <source>
        <dbReference type="EMBL" id="SEB36391.1"/>
    </source>
</evidence>
<gene>
    <name evidence="4" type="ORF">SAMN04490220_0395</name>
</gene>
<sequence>MRTDTALAHTDVMVPRNTLLRCLIVDDSPSFRDAARNLLELEGITVVGVASTSAEALRGVEELRPDVTLVDVNLGGESGFILAEQLHHDGRCAPSPVILISTHDEQDLADLIDASPAVGFVSKSALSAGAIYDLLRDQPGEDGDPAVSVSGPPGR</sequence>
<evidence type="ECO:0000313" key="5">
    <source>
        <dbReference type="Proteomes" id="UP000183407"/>
    </source>
</evidence>
<dbReference type="PANTHER" id="PTHR44591:SF24">
    <property type="entry name" value="PROTEIN-GLUTAMATE METHYLESTERASE_PROTEIN-GLUTAMINE GLUTAMINASE 1"/>
    <property type="match status" value="1"/>
</dbReference>
<reference evidence="5" key="1">
    <citation type="submission" date="2016-10" db="EMBL/GenBank/DDBJ databases">
        <authorList>
            <person name="Varghese N."/>
        </authorList>
    </citation>
    <scope>NUCLEOTIDE SEQUENCE [LARGE SCALE GENOMIC DNA]</scope>
    <source>
        <strain evidence="5">DSM 44719</strain>
    </source>
</reference>
<dbReference type="SUPFAM" id="SSF52172">
    <property type="entry name" value="CheY-like"/>
    <property type="match status" value="1"/>
</dbReference>
<dbReference type="EMBL" id="FNTL01000002">
    <property type="protein sequence ID" value="SEB36391.1"/>
    <property type="molecule type" value="Genomic_DNA"/>
</dbReference>
<dbReference type="CDD" id="cd17535">
    <property type="entry name" value="REC_NarL-like"/>
    <property type="match status" value="1"/>
</dbReference>
<dbReference type="Pfam" id="PF00072">
    <property type="entry name" value="Response_reg"/>
    <property type="match status" value="1"/>
</dbReference>
<dbReference type="Proteomes" id="UP000183407">
    <property type="component" value="Unassembled WGS sequence"/>
</dbReference>
<dbReference type="InterPro" id="IPR058245">
    <property type="entry name" value="NreC/VraR/RcsB-like_REC"/>
</dbReference>
<keyword evidence="1 2" id="KW-0597">Phosphoprotein</keyword>
<dbReference type="Gene3D" id="3.40.50.2300">
    <property type="match status" value="1"/>
</dbReference>
<organism evidence="4 5">
    <name type="scientific">Rhodococcus jostii</name>
    <dbReference type="NCBI Taxonomy" id="132919"/>
    <lineage>
        <taxon>Bacteria</taxon>
        <taxon>Bacillati</taxon>
        <taxon>Actinomycetota</taxon>
        <taxon>Actinomycetes</taxon>
        <taxon>Mycobacteriales</taxon>
        <taxon>Nocardiaceae</taxon>
        <taxon>Rhodococcus</taxon>
    </lineage>
</organism>
<dbReference type="InterPro" id="IPR050595">
    <property type="entry name" value="Bact_response_regulator"/>
</dbReference>
<feature type="domain" description="Response regulatory" evidence="3">
    <location>
        <begin position="21"/>
        <end position="138"/>
    </location>
</feature>
<evidence type="ECO:0000259" key="3">
    <source>
        <dbReference type="PROSITE" id="PS50110"/>
    </source>
</evidence>
<name>A0A1H4IQJ6_RHOJO</name>
<accession>A0A1H4IQJ6</accession>
<dbReference type="InterPro" id="IPR011006">
    <property type="entry name" value="CheY-like_superfamily"/>
</dbReference>
<dbReference type="AlphaFoldDB" id="A0A1H4IQJ6"/>
<proteinExistence type="predicted"/>
<feature type="modified residue" description="4-aspartylphosphate" evidence="2">
    <location>
        <position position="71"/>
    </location>
</feature>
<protein>
    <submittedName>
        <fullName evidence="4">Response regulator receiver domain-containing protein</fullName>
    </submittedName>
</protein>
<dbReference type="InterPro" id="IPR001789">
    <property type="entry name" value="Sig_transdc_resp-reg_receiver"/>
</dbReference>
<dbReference type="PANTHER" id="PTHR44591">
    <property type="entry name" value="STRESS RESPONSE REGULATOR PROTEIN 1"/>
    <property type="match status" value="1"/>
</dbReference>
<evidence type="ECO:0000256" key="1">
    <source>
        <dbReference type="ARBA" id="ARBA00022553"/>
    </source>
</evidence>
<dbReference type="PROSITE" id="PS50110">
    <property type="entry name" value="RESPONSE_REGULATORY"/>
    <property type="match status" value="1"/>
</dbReference>
<evidence type="ECO:0000256" key="2">
    <source>
        <dbReference type="PROSITE-ProRule" id="PRU00169"/>
    </source>
</evidence>
<dbReference type="SMART" id="SM00448">
    <property type="entry name" value="REC"/>
    <property type="match status" value="1"/>
</dbReference>